<gene>
    <name evidence="1" type="ordered locus">Q7A_617</name>
</gene>
<proteinExistence type="predicted"/>
<dbReference type="OrthoDB" id="8563102at2"/>
<dbReference type="AlphaFoldDB" id="I1XGE4"/>
<evidence type="ECO:0000313" key="2">
    <source>
        <dbReference type="Proteomes" id="UP000009144"/>
    </source>
</evidence>
<dbReference type="eggNOG" id="ENOG5032RK3">
    <property type="taxonomic scope" value="Bacteria"/>
</dbReference>
<dbReference type="STRING" id="754476.Q7A_617"/>
<dbReference type="RefSeq" id="WP_014705838.1">
    <property type="nucleotide sequence ID" value="NC_017857.3"/>
</dbReference>
<dbReference type="EMBL" id="CP003390">
    <property type="protein sequence ID" value="AFI83463.1"/>
    <property type="molecule type" value="Genomic_DNA"/>
</dbReference>
<protein>
    <submittedName>
        <fullName evidence="1">Uncharacterized protein</fullName>
    </submittedName>
</protein>
<name>I1XGE4_METNJ</name>
<evidence type="ECO:0000313" key="1">
    <source>
        <dbReference type="EMBL" id="AFI83463.1"/>
    </source>
</evidence>
<organism evidence="1 2">
    <name type="scientific">Methylophaga nitratireducenticrescens</name>
    <dbReference type="NCBI Taxonomy" id="754476"/>
    <lineage>
        <taxon>Bacteria</taxon>
        <taxon>Pseudomonadati</taxon>
        <taxon>Pseudomonadota</taxon>
        <taxon>Gammaproteobacteria</taxon>
        <taxon>Thiotrichales</taxon>
        <taxon>Piscirickettsiaceae</taxon>
        <taxon>Methylophaga</taxon>
    </lineage>
</organism>
<dbReference type="HOGENOM" id="CLU_154406_0_0_6"/>
<dbReference type="Proteomes" id="UP000009144">
    <property type="component" value="Chromosome"/>
</dbReference>
<accession>I1XGE4</accession>
<sequence>MKKTILSTALLASASMLSFNAIAENQKDFSTVTKVQYVNDCMQANTKLNVYEGVHKCSCVVDKLDEAFTQTEFEDINTGYMYKNLPADRGAQFRDDKGLSSGIDKYEELSASAYKECRIQ</sequence>
<reference evidence="1 2" key="2">
    <citation type="journal article" date="2013" name="Int. J. Syst. Evol. Microbiol.">
        <title>Methylophaga nitratireducenticrescens sp. nov. and Methylophaga frappieri sp. nov., isolated from the biofilm of the methanol-fed denitrification system treating the seawater at the Montreal Biodome.</title>
        <authorList>
            <person name="Villeneuve C."/>
            <person name="Martineau C."/>
            <person name="Mauffrey F."/>
            <person name="Villemur R."/>
        </authorList>
    </citation>
    <scope>NUCLEOTIDE SEQUENCE [LARGE SCALE GENOMIC DNA]</scope>
    <source>
        <strain evidence="1 2">JAM1</strain>
    </source>
</reference>
<keyword evidence="2" id="KW-1185">Reference proteome</keyword>
<reference evidence="1 2" key="1">
    <citation type="journal article" date="2012" name="J. Bacteriol.">
        <title>Complete genome sequences of Methylophaga sp. strain JAM1 and Methylophaga sp. strain JAM7.</title>
        <authorList>
            <person name="Villeneuve C."/>
            <person name="Martineau C."/>
            <person name="Mauffrey F."/>
            <person name="Villemur R."/>
        </authorList>
    </citation>
    <scope>NUCLEOTIDE SEQUENCE [LARGE SCALE GENOMIC DNA]</scope>
    <source>
        <strain evidence="1 2">JAM1</strain>
    </source>
</reference>
<dbReference type="PATRIC" id="fig|754476.3.peg.608"/>
<dbReference type="KEGG" id="mej:Q7A_617"/>